<gene>
    <name evidence="1" type="ORF">T01_14976</name>
</gene>
<comment type="caution">
    <text evidence="1">The sequence shown here is derived from an EMBL/GenBank/DDBJ whole genome shotgun (WGS) entry which is preliminary data.</text>
</comment>
<keyword evidence="2" id="KW-1185">Reference proteome</keyword>
<organism evidence="1 2">
    <name type="scientific">Trichinella spiralis</name>
    <name type="common">Trichina worm</name>
    <dbReference type="NCBI Taxonomy" id="6334"/>
    <lineage>
        <taxon>Eukaryota</taxon>
        <taxon>Metazoa</taxon>
        <taxon>Ecdysozoa</taxon>
        <taxon>Nematoda</taxon>
        <taxon>Enoplea</taxon>
        <taxon>Dorylaimia</taxon>
        <taxon>Trichinellida</taxon>
        <taxon>Trichinellidae</taxon>
        <taxon>Trichinella</taxon>
    </lineage>
</organism>
<evidence type="ECO:0000313" key="1">
    <source>
        <dbReference type="EMBL" id="KRY40732.1"/>
    </source>
</evidence>
<accession>A0A0V1BVI2</accession>
<dbReference type="EMBL" id="JYDH01000011">
    <property type="protein sequence ID" value="KRY40732.1"/>
    <property type="molecule type" value="Genomic_DNA"/>
</dbReference>
<dbReference type="InParanoid" id="A0A0V1BVI2"/>
<proteinExistence type="predicted"/>
<protein>
    <submittedName>
        <fullName evidence="1">Uncharacterized protein</fullName>
    </submittedName>
</protein>
<name>A0A0V1BVI2_TRISP</name>
<dbReference type="OrthoDB" id="5941981at2759"/>
<reference evidence="1 2" key="1">
    <citation type="submission" date="2015-01" db="EMBL/GenBank/DDBJ databases">
        <title>Evolution of Trichinella species and genotypes.</title>
        <authorList>
            <person name="Korhonen P.K."/>
            <person name="Edoardo P."/>
            <person name="Giuseppe L.R."/>
            <person name="Gasser R.B."/>
        </authorList>
    </citation>
    <scope>NUCLEOTIDE SEQUENCE [LARGE SCALE GENOMIC DNA]</scope>
    <source>
        <strain evidence="1">ISS3</strain>
    </source>
</reference>
<dbReference type="Proteomes" id="UP000054776">
    <property type="component" value="Unassembled WGS sequence"/>
</dbReference>
<dbReference type="AlphaFoldDB" id="A0A0V1BVI2"/>
<evidence type="ECO:0000313" key="2">
    <source>
        <dbReference type="Proteomes" id="UP000054776"/>
    </source>
</evidence>
<sequence length="142" mass="15489">MRTSSSNQLRHCCHSTCMSRLHSGGHSTSQHAPHNHCFSRRISGSACWAANNCSLKPCATSSGQSWAAQTAHALPSTISPHCVQLARDKASALSCRRPTQCSTSKSSSARLSSHQATCPSASLKFLNQRTQLWSVRTRNRWP</sequence>